<feature type="non-terminal residue" evidence="1">
    <location>
        <position position="1"/>
    </location>
</feature>
<organism evidence="1 2">
    <name type="scientific">Papaver atlanticum</name>
    <dbReference type="NCBI Taxonomy" id="357466"/>
    <lineage>
        <taxon>Eukaryota</taxon>
        <taxon>Viridiplantae</taxon>
        <taxon>Streptophyta</taxon>
        <taxon>Embryophyta</taxon>
        <taxon>Tracheophyta</taxon>
        <taxon>Spermatophyta</taxon>
        <taxon>Magnoliopsida</taxon>
        <taxon>Ranunculales</taxon>
        <taxon>Papaveraceae</taxon>
        <taxon>Papaveroideae</taxon>
        <taxon>Papaver</taxon>
    </lineage>
</organism>
<dbReference type="AlphaFoldDB" id="A0AAD4TAM9"/>
<evidence type="ECO:0000313" key="1">
    <source>
        <dbReference type="EMBL" id="KAI3951143.1"/>
    </source>
</evidence>
<name>A0AAD4TAM9_9MAGN</name>
<dbReference type="Proteomes" id="UP001202328">
    <property type="component" value="Unassembled WGS sequence"/>
</dbReference>
<proteinExistence type="predicted"/>
<protein>
    <submittedName>
        <fullName evidence="1">Uncharacterized protein</fullName>
    </submittedName>
</protein>
<gene>
    <name evidence="1" type="ORF">MKW98_028547</name>
</gene>
<evidence type="ECO:0000313" key="2">
    <source>
        <dbReference type="Proteomes" id="UP001202328"/>
    </source>
</evidence>
<accession>A0AAD4TAM9</accession>
<keyword evidence="2" id="KW-1185">Reference proteome</keyword>
<dbReference type="EMBL" id="JAJJMB010002559">
    <property type="protein sequence ID" value="KAI3951143.1"/>
    <property type="molecule type" value="Genomic_DNA"/>
</dbReference>
<sequence length="145" mass="16097">QPVKTTLSNLVKAEGHSELFLMSVFYDQLPEIVSLVLLREHWMEDLTFLTVTKGLLVSRREGVVSYICHYLAAAKRASLDSQNGILHISAITSTEDAKSQSRQTTTQVSIPLGLQALYKEMQAAICVDPTVKKTEKTAPKAHKIE</sequence>
<reference evidence="1" key="1">
    <citation type="submission" date="2022-04" db="EMBL/GenBank/DDBJ databases">
        <title>A functionally conserved STORR gene fusion in Papaver species that diverged 16.8 million years ago.</title>
        <authorList>
            <person name="Catania T."/>
        </authorList>
    </citation>
    <scope>NUCLEOTIDE SEQUENCE</scope>
    <source>
        <strain evidence="1">S-188037</strain>
    </source>
</reference>
<feature type="non-terminal residue" evidence="1">
    <location>
        <position position="145"/>
    </location>
</feature>
<comment type="caution">
    <text evidence="1">The sequence shown here is derived from an EMBL/GenBank/DDBJ whole genome shotgun (WGS) entry which is preliminary data.</text>
</comment>